<accession>A0ACC2INI3</accession>
<reference evidence="1" key="1">
    <citation type="submission" date="2022-11" db="EMBL/GenBank/DDBJ databases">
        <title>Genome Sequence of Boeremia exigua.</title>
        <authorList>
            <person name="Buettner E."/>
        </authorList>
    </citation>
    <scope>NUCLEOTIDE SEQUENCE</scope>
    <source>
        <strain evidence="1">CU02</strain>
    </source>
</reference>
<name>A0ACC2INI3_9PLEO</name>
<keyword evidence="2" id="KW-1185">Reference proteome</keyword>
<dbReference type="EMBL" id="JAPHNI010000083">
    <property type="protein sequence ID" value="KAJ8116693.1"/>
    <property type="molecule type" value="Genomic_DNA"/>
</dbReference>
<sequence>MANASATHKHSRTAKKTTAQVEPETHESFYVAYTRYRRWHKRGEVDEDFVYRWKEAVAKGVVKHDAPEYPLAHSLSAPPPTNNNVTGRKRCVSANERAESSKKQPDKRRGSERGKASSKHKSKQRAEEPESDSEFEPAANPGPDDDAGRDSPDTSADEIQHQTYLPFDSDPKRKGSGRTFMVPMSAAGQAFAFPSGVCRSTLSELETGSLHPSDNRILTFNALLTTQICHPARQALYHDLSFLRIIQTVLFQRFKLKIP</sequence>
<organism evidence="1 2">
    <name type="scientific">Boeremia exigua</name>
    <dbReference type="NCBI Taxonomy" id="749465"/>
    <lineage>
        <taxon>Eukaryota</taxon>
        <taxon>Fungi</taxon>
        <taxon>Dikarya</taxon>
        <taxon>Ascomycota</taxon>
        <taxon>Pezizomycotina</taxon>
        <taxon>Dothideomycetes</taxon>
        <taxon>Pleosporomycetidae</taxon>
        <taxon>Pleosporales</taxon>
        <taxon>Pleosporineae</taxon>
        <taxon>Didymellaceae</taxon>
        <taxon>Boeremia</taxon>
    </lineage>
</organism>
<comment type="caution">
    <text evidence="1">The sequence shown here is derived from an EMBL/GenBank/DDBJ whole genome shotgun (WGS) entry which is preliminary data.</text>
</comment>
<proteinExistence type="predicted"/>
<evidence type="ECO:0000313" key="1">
    <source>
        <dbReference type="EMBL" id="KAJ8116693.1"/>
    </source>
</evidence>
<protein>
    <submittedName>
        <fullName evidence="1">Uncharacterized protein</fullName>
    </submittedName>
</protein>
<dbReference type="Proteomes" id="UP001153331">
    <property type="component" value="Unassembled WGS sequence"/>
</dbReference>
<gene>
    <name evidence="1" type="ORF">OPT61_g1943</name>
</gene>
<evidence type="ECO:0000313" key="2">
    <source>
        <dbReference type="Proteomes" id="UP001153331"/>
    </source>
</evidence>